<protein>
    <submittedName>
        <fullName evidence="2">Uncharacterized protein</fullName>
    </submittedName>
</protein>
<name>A0A0E9WE39_ANGAN</name>
<evidence type="ECO:0000313" key="2">
    <source>
        <dbReference type="EMBL" id="JAH88581.1"/>
    </source>
</evidence>
<dbReference type="EMBL" id="GBXM01019996">
    <property type="protein sequence ID" value="JAH88581.1"/>
    <property type="molecule type" value="Transcribed_RNA"/>
</dbReference>
<reference evidence="2" key="1">
    <citation type="submission" date="2014-11" db="EMBL/GenBank/DDBJ databases">
        <authorList>
            <person name="Amaro Gonzalez C."/>
        </authorList>
    </citation>
    <scope>NUCLEOTIDE SEQUENCE</scope>
</reference>
<accession>A0A0E9WE39</accession>
<dbReference type="AlphaFoldDB" id="A0A0E9WE39"/>
<evidence type="ECO:0000256" key="1">
    <source>
        <dbReference type="SAM" id="MobiDB-lite"/>
    </source>
</evidence>
<proteinExistence type="predicted"/>
<feature type="region of interest" description="Disordered" evidence="1">
    <location>
        <begin position="1"/>
        <end position="22"/>
    </location>
</feature>
<organism evidence="2">
    <name type="scientific">Anguilla anguilla</name>
    <name type="common">European freshwater eel</name>
    <name type="synonym">Muraena anguilla</name>
    <dbReference type="NCBI Taxonomy" id="7936"/>
    <lineage>
        <taxon>Eukaryota</taxon>
        <taxon>Metazoa</taxon>
        <taxon>Chordata</taxon>
        <taxon>Craniata</taxon>
        <taxon>Vertebrata</taxon>
        <taxon>Euteleostomi</taxon>
        <taxon>Actinopterygii</taxon>
        <taxon>Neopterygii</taxon>
        <taxon>Teleostei</taxon>
        <taxon>Anguilliformes</taxon>
        <taxon>Anguillidae</taxon>
        <taxon>Anguilla</taxon>
    </lineage>
</organism>
<sequence>MHNKTDSLNTTKVIELTKPQTQ</sequence>
<reference evidence="2" key="2">
    <citation type="journal article" date="2015" name="Fish Shellfish Immunol.">
        <title>Early steps in the European eel (Anguilla anguilla)-Vibrio vulnificus interaction in the gills: Role of the RtxA13 toxin.</title>
        <authorList>
            <person name="Callol A."/>
            <person name="Pajuelo D."/>
            <person name="Ebbesson L."/>
            <person name="Teles M."/>
            <person name="MacKenzie S."/>
            <person name="Amaro C."/>
        </authorList>
    </citation>
    <scope>NUCLEOTIDE SEQUENCE</scope>
</reference>